<name>A0A2M8KU86_9BACT</name>
<comment type="caution">
    <text evidence="2">The sequence shown here is derived from an EMBL/GenBank/DDBJ whole genome shotgun (WGS) entry which is preliminary data.</text>
</comment>
<dbReference type="GO" id="GO:0003993">
    <property type="term" value="F:acid phosphatase activity"/>
    <property type="evidence" value="ECO:0007669"/>
    <property type="project" value="InterPro"/>
</dbReference>
<gene>
    <name evidence="2" type="ORF">COU89_03180</name>
</gene>
<organism evidence="2 3">
    <name type="scientific">Candidatus Roizmanbacteria bacterium CG10_big_fil_rev_8_21_14_0_10_45_7</name>
    <dbReference type="NCBI Taxonomy" id="1974854"/>
    <lineage>
        <taxon>Bacteria</taxon>
        <taxon>Candidatus Roizmaniibacteriota</taxon>
    </lineage>
</organism>
<evidence type="ECO:0000256" key="1">
    <source>
        <dbReference type="SAM" id="Phobius"/>
    </source>
</evidence>
<dbReference type="InterPro" id="IPR008963">
    <property type="entry name" value="Purple_acid_Pase-like_N"/>
</dbReference>
<dbReference type="SUPFAM" id="SSF49363">
    <property type="entry name" value="Purple acid phosphatase, N-terminal domain"/>
    <property type="match status" value="1"/>
</dbReference>
<evidence type="ECO:0008006" key="4">
    <source>
        <dbReference type="Google" id="ProtNLM"/>
    </source>
</evidence>
<reference evidence="3" key="1">
    <citation type="submission" date="2017-09" db="EMBL/GenBank/DDBJ databases">
        <title>Depth-based differentiation of microbial function through sediment-hosted aquifers and enrichment of novel symbionts in the deep terrestrial subsurface.</title>
        <authorList>
            <person name="Probst A.J."/>
            <person name="Ladd B."/>
            <person name="Jarett J.K."/>
            <person name="Geller-Mcgrath D.E."/>
            <person name="Sieber C.M.K."/>
            <person name="Emerson J.B."/>
            <person name="Anantharaman K."/>
            <person name="Thomas B.C."/>
            <person name="Malmstrom R."/>
            <person name="Stieglmeier M."/>
            <person name="Klingl A."/>
            <person name="Woyke T."/>
            <person name="Ryan C.M."/>
            <person name="Banfield J.F."/>
        </authorList>
    </citation>
    <scope>NUCLEOTIDE SEQUENCE [LARGE SCALE GENOMIC DNA]</scope>
</reference>
<keyword evidence="1" id="KW-0472">Membrane</keyword>
<evidence type="ECO:0000313" key="2">
    <source>
        <dbReference type="EMBL" id="PJE63471.1"/>
    </source>
</evidence>
<dbReference type="GO" id="GO:0046872">
    <property type="term" value="F:metal ion binding"/>
    <property type="evidence" value="ECO:0007669"/>
    <property type="project" value="InterPro"/>
</dbReference>
<feature type="non-terminal residue" evidence="2">
    <location>
        <position position="106"/>
    </location>
</feature>
<dbReference type="EMBL" id="PFEE01000065">
    <property type="protein sequence ID" value="PJE63471.1"/>
    <property type="molecule type" value="Genomic_DNA"/>
</dbReference>
<dbReference type="AlphaFoldDB" id="A0A2M8KU86"/>
<feature type="transmembrane region" description="Helical" evidence="1">
    <location>
        <begin position="12"/>
        <end position="35"/>
    </location>
</feature>
<keyword evidence="1" id="KW-1133">Transmembrane helix</keyword>
<proteinExistence type="predicted"/>
<keyword evidence="1" id="KW-0812">Transmembrane</keyword>
<protein>
    <recommendedName>
        <fullName evidence="4">Fibronectin type-III domain-containing protein</fullName>
    </recommendedName>
</protein>
<sequence length="106" mass="11490">MAFNLHLQEKQVRIATIVLGTIGALLVGIIGFNIFKDQITRASDTTPQAVTITDVNASTAKIKWTTDTETQSVVEYGLTPTSLTFFAPESIKTKKHEVSLNLLVAG</sequence>
<accession>A0A2M8KU86</accession>
<dbReference type="Proteomes" id="UP000231569">
    <property type="component" value="Unassembled WGS sequence"/>
</dbReference>
<evidence type="ECO:0000313" key="3">
    <source>
        <dbReference type="Proteomes" id="UP000231569"/>
    </source>
</evidence>